<dbReference type="OrthoDB" id="48655at2759"/>
<dbReference type="PaxDb" id="2850-Phatr35126"/>
<evidence type="ECO:0000313" key="4">
    <source>
        <dbReference type="Proteomes" id="UP000000759"/>
    </source>
</evidence>
<sequence>MVIVDIDTALEKFPQALACQTFPDILGEETPPRAYSCADQVQSTGSNSDNAEYLLDDLLDSFDDEDDGSSAGSSVDKEEKGVEQYYTKFVKNSKESSKEFPIAKEILSRGKASEVTLAMIHKRMAIEASKSVVFKKHAHSDETSKTDSDLTIEKYAIKQYIAFPSIRGDEESTISEITDTDDDSEFSEESSEGTGDLLEKAQDRVIQQRLYEEVKELKHVLETKNEEIESLAAHLRRATASKCDLVIAHTELENYHAQNIKVKDKNVKQLTKFSYSLLELRAEVEKEFMNEISHLSNEIKEMEAQHRSELDDWERMHRNEMLEKDFQIAQLTQELHVMRNEGLKSPKKALSKIFKKQ</sequence>
<dbReference type="HOGENOM" id="CLU_487040_0_0_1"/>
<keyword evidence="4" id="KW-1185">Reference proteome</keyword>
<feature type="compositionally biased region" description="Acidic residues" evidence="2">
    <location>
        <begin position="178"/>
        <end position="191"/>
    </location>
</feature>
<name>B7FXM7_PHATC</name>
<gene>
    <name evidence="3" type="ORF">PHATRDRAFT_35126</name>
</gene>
<accession>B7FXM7</accession>
<proteinExistence type="predicted"/>
<dbReference type="KEGG" id="pti:PHATRDRAFT_35126"/>
<dbReference type="RefSeq" id="XP_002179795.1">
    <property type="nucleotide sequence ID" value="XM_002179759.1"/>
</dbReference>
<organism evidence="3 4">
    <name type="scientific">Phaeodactylum tricornutum (strain CCAP 1055/1)</name>
    <dbReference type="NCBI Taxonomy" id="556484"/>
    <lineage>
        <taxon>Eukaryota</taxon>
        <taxon>Sar</taxon>
        <taxon>Stramenopiles</taxon>
        <taxon>Ochrophyta</taxon>
        <taxon>Bacillariophyta</taxon>
        <taxon>Bacillariophyceae</taxon>
        <taxon>Bacillariophycidae</taxon>
        <taxon>Naviculales</taxon>
        <taxon>Phaeodactylaceae</taxon>
        <taxon>Phaeodactylum</taxon>
    </lineage>
</organism>
<evidence type="ECO:0000256" key="2">
    <source>
        <dbReference type="SAM" id="MobiDB-lite"/>
    </source>
</evidence>
<dbReference type="Proteomes" id="UP000000759">
    <property type="component" value="Chromosome 7"/>
</dbReference>
<dbReference type="InParanoid" id="B7FXM7"/>
<dbReference type="EMBL" id="CM000610">
    <property type="protein sequence ID" value="EEC48781.1"/>
    <property type="molecule type" value="Genomic_DNA"/>
</dbReference>
<feature type="coiled-coil region" evidence="1">
    <location>
        <begin position="207"/>
        <end position="241"/>
    </location>
</feature>
<protein>
    <submittedName>
        <fullName evidence="3">Uncharacterized protein</fullName>
    </submittedName>
</protein>
<feature type="region of interest" description="Disordered" evidence="2">
    <location>
        <begin position="171"/>
        <end position="195"/>
    </location>
</feature>
<dbReference type="AlphaFoldDB" id="B7FXM7"/>
<evidence type="ECO:0000313" key="3">
    <source>
        <dbReference type="EMBL" id="EEC48781.1"/>
    </source>
</evidence>
<evidence type="ECO:0000256" key="1">
    <source>
        <dbReference type="SAM" id="Coils"/>
    </source>
</evidence>
<dbReference type="GeneID" id="7200510"/>
<reference evidence="3 4" key="1">
    <citation type="journal article" date="2008" name="Nature">
        <title>The Phaeodactylum genome reveals the evolutionary history of diatom genomes.</title>
        <authorList>
            <person name="Bowler C."/>
            <person name="Allen A.E."/>
            <person name="Badger J.H."/>
            <person name="Grimwood J."/>
            <person name="Jabbari K."/>
            <person name="Kuo A."/>
            <person name="Maheswari U."/>
            <person name="Martens C."/>
            <person name="Maumus F."/>
            <person name="Otillar R.P."/>
            <person name="Rayko E."/>
            <person name="Salamov A."/>
            <person name="Vandepoele K."/>
            <person name="Beszteri B."/>
            <person name="Gruber A."/>
            <person name="Heijde M."/>
            <person name="Katinka M."/>
            <person name="Mock T."/>
            <person name="Valentin K."/>
            <person name="Verret F."/>
            <person name="Berges J.A."/>
            <person name="Brownlee C."/>
            <person name="Cadoret J.P."/>
            <person name="Chiovitti A."/>
            <person name="Choi C.J."/>
            <person name="Coesel S."/>
            <person name="De Martino A."/>
            <person name="Detter J.C."/>
            <person name="Durkin C."/>
            <person name="Falciatore A."/>
            <person name="Fournet J."/>
            <person name="Haruta M."/>
            <person name="Huysman M.J."/>
            <person name="Jenkins B.D."/>
            <person name="Jiroutova K."/>
            <person name="Jorgensen R.E."/>
            <person name="Joubert Y."/>
            <person name="Kaplan A."/>
            <person name="Kroger N."/>
            <person name="Kroth P.G."/>
            <person name="La Roche J."/>
            <person name="Lindquist E."/>
            <person name="Lommer M."/>
            <person name="Martin-Jezequel V."/>
            <person name="Lopez P.J."/>
            <person name="Lucas S."/>
            <person name="Mangogna M."/>
            <person name="McGinnis K."/>
            <person name="Medlin L.K."/>
            <person name="Montsant A."/>
            <person name="Oudot-Le Secq M.P."/>
            <person name="Napoli C."/>
            <person name="Obornik M."/>
            <person name="Parker M.S."/>
            <person name="Petit J.L."/>
            <person name="Porcel B.M."/>
            <person name="Poulsen N."/>
            <person name="Robison M."/>
            <person name="Rychlewski L."/>
            <person name="Rynearson T.A."/>
            <person name="Schmutz J."/>
            <person name="Shapiro H."/>
            <person name="Siaut M."/>
            <person name="Stanley M."/>
            <person name="Sussman M.R."/>
            <person name="Taylor A.R."/>
            <person name="Vardi A."/>
            <person name="von Dassow P."/>
            <person name="Vyverman W."/>
            <person name="Willis A."/>
            <person name="Wyrwicz L.S."/>
            <person name="Rokhsar D.S."/>
            <person name="Weissenbach J."/>
            <person name="Armbrust E.V."/>
            <person name="Green B.R."/>
            <person name="Van de Peer Y."/>
            <person name="Grigoriev I.V."/>
        </authorList>
    </citation>
    <scope>NUCLEOTIDE SEQUENCE [LARGE SCALE GENOMIC DNA]</scope>
    <source>
        <strain evidence="3 4">CCAP 1055/1</strain>
    </source>
</reference>
<keyword evidence="1" id="KW-0175">Coiled coil</keyword>
<feature type="coiled-coil region" evidence="1">
    <location>
        <begin position="285"/>
        <end position="312"/>
    </location>
</feature>
<reference evidence="4" key="2">
    <citation type="submission" date="2008-08" db="EMBL/GenBank/DDBJ databases">
        <authorList>
            <consortium name="Diatom Consortium"/>
            <person name="Grigoriev I."/>
            <person name="Grimwood J."/>
            <person name="Kuo A."/>
            <person name="Otillar R.P."/>
            <person name="Salamov A."/>
            <person name="Detter J.C."/>
            <person name="Lindquist E."/>
            <person name="Shapiro H."/>
            <person name="Lucas S."/>
            <person name="Glavina del Rio T."/>
            <person name="Pitluck S."/>
            <person name="Rokhsar D."/>
            <person name="Bowler C."/>
        </authorList>
    </citation>
    <scope>GENOME REANNOTATION</scope>
    <source>
        <strain evidence="4">CCAP 1055/1</strain>
    </source>
</reference>